<organism evidence="4">
    <name type="scientific">Ignavibacterium album</name>
    <dbReference type="NCBI Taxonomy" id="591197"/>
    <lineage>
        <taxon>Bacteria</taxon>
        <taxon>Pseudomonadati</taxon>
        <taxon>Ignavibacteriota</taxon>
        <taxon>Ignavibacteria</taxon>
        <taxon>Ignavibacteriales</taxon>
        <taxon>Ignavibacteriaceae</taxon>
        <taxon>Ignavibacterium</taxon>
    </lineage>
</organism>
<accession>A0A832G6U2</accession>
<dbReference type="InterPro" id="IPR011250">
    <property type="entry name" value="OMP/PagP_B-barrel"/>
</dbReference>
<dbReference type="Pfam" id="PF13505">
    <property type="entry name" value="OMP_b-brl"/>
    <property type="match status" value="1"/>
</dbReference>
<dbReference type="InterPro" id="IPR027385">
    <property type="entry name" value="Beta-barrel_OMP"/>
</dbReference>
<evidence type="ECO:0000256" key="1">
    <source>
        <dbReference type="ARBA" id="ARBA00022729"/>
    </source>
</evidence>
<sequence length="185" mass="19455">MKKILLVLFVTVFAVSFANAQSKMGASVQGTLSFPTGDFGDGAGTGFGATGTFIYSVSPMLDVTGSVGYVKWGTKESIPGYEVSFSDIPILVGLRYAFGKGQFLPYGSAEVGLHMLSSSVKGTLFGFTVDQSDTETKFGIAPGVGFLYKFNPKTSLDVNAKYNMIFTEGSSTTHLSVNAGVAFAL</sequence>
<proteinExistence type="predicted"/>
<dbReference type="Gene3D" id="2.40.160.20">
    <property type="match status" value="1"/>
</dbReference>
<evidence type="ECO:0000256" key="2">
    <source>
        <dbReference type="SAM" id="SignalP"/>
    </source>
</evidence>
<protein>
    <recommendedName>
        <fullName evidence="3">Outer membrane protein beta-barrel domain-containing protein</fullName>
    </recommendedName>
</protein>
<dbReference type="AlphaFoldDB" id="A0A832G6U2"/>
<feature type="domain" description="Outer membrane protein beta-barrel" evidence="3">
    <location>
        <begin position="6"/>
        <end position="183"/>
    </location>
</feature>
<gene>
    <name evidence="4" type="ORF">ENS56_07105</name>
</gene>
<keyword evidence="1 2" id="KW-0732">Signal</keyword>
<reference evidence="4" key="1">
    <citation type="journal article" date="2020" name="mSystems">
        <title>Genome- and Community-Level Interaction Insights into Carbon Utilization and Element Cycling Functions of Hydrothermarchaeota in Hydrothermal Sediment.</title>
        <authorList>
            <person name="Zhou Z."/>
            <person name="Liu Y."/>
            <person name="Xu W."/>
            <person name="Pan J."/>
            <person name="Luo Z.H."/>
            <person name="Li M."/>
        </authorList>
    </citation>
    <scope>NUCLEOTIDE SEQUENCE [LARGE SCALE GENOMIC DNA]</scope>
    <source>
        <strain evidence="4">SpSt-500</strain>
    </source>
</reference>
<name>A0A832G6U2_9BACT</name>
<comment type="caution">
    <text evidence="4">The sequence shown here is derived from an EMBL/GenBank/DDBJ whole genome shotgun (WGS) entry which is preliminary data.</text>
</comment>
<feature type="signal peptide" evidence="2">
    <location>
        <begin position="1"/>
        <end position="20"/>
    </location>
</feature>
<dbReference type="EMBL" id="DSVI01000008">
    <property type="protein sequence ID" value="HGT47785.1"/>
    <property type="molecule type" value="Genomic_DNA"/>
</dbReference>
<evidence type="ECO:0000313" key="4">
    <source>
        <dbReference type="EMBL" id="HGT47785.1"/>
    </source>
</evidence>
<feature type="chain" id="PRO_5032783547" description="Outer membrane protein beta-barrel domain-containing protein" evidence="2">
    <location>
        <begin position="21"/>
        <end position="185"/>
    </location>
</feature>
<dbReference type="SUPFAM" id="SSF56925">
    <property type="entry name" value="OMPA-like"/>
    <property type="match status" value="1"/>
</dbReference>
<evidence type="ECO:0000259" key="3">
    <source>
        <dbReference type="Pfam" id="PF13505"/>
    </source>
</evidence>